<protein>
    <submittedName>
        <fullName evidence="3">Rho termination protein</fullName>
    </submittedName>
</protein>
<evidence type="ECO:0000259" key="2">
    <source>
        <dbReference type="SMART" id="SM00959"/>
    </source>
</evidence>
<organism evidence="3">
    <name type="scientific">uncultured Desulfobacteraceae bacterium</name>
    <dbReference type="NCBI Taxonomy" id="218296"/>
    <lineage>
        <taxon>Bacteria</taxon>
        <taxon>Pseudomonadati</taxon>
        <taxon>Thermodesulfobacteriota</taxon>
        <taxon>Desulfobacteria</taxon>
        <taxon>Desulfobacterales</taxon>
        <taxon>Desulfobacteraceae</taxon>
        <taxon>environmental samples</taxon>
    </lineage>
</organism>
<dbReference type="AlphaFoldDB" id="A0A484HD67"/>
<feature type="domain" description="Rho termination factor-like N-terminal" evidence="2">
    <location>
        <begin position="12"/>
        <end position="55"/>
    </location>
</feature>
<gene>
    <name evidence="3" type="ORF">EPICR_110072</name>
</gene>
<accession>A0A484HD67</accession>
<name>A0A484HD67_9BACT</name>
<reference evidence="3" key="1">
    <citation type="submission" date="2019-01" db="EMBL/GenBank/DDBJ databases">
        <authorList>
            <consortium name="Genoscope - CEA"/>
            <person name="William W."/>
        </authorList>
    </citation>
    <scope>NUCLEOTIDE SEQUENCE</scope>
    <source>
        <strain evidence="3">CR-1</strain>
    </source>
</reference>
<keyword evidence="1" id="KW-0175">Coiled coil</keyword>
<sequence>MADDQGAAAEKPLEKMTIKELKAVAVEIPEITGAHGMNKEELLEEIKKSRGIVEEKKESDVSVRQLKKDIRALREKRDEARKAREKKRVAFYRRRISRLKKKTRRAAA</sequence>
<dbReference type="Pfam" id="PF07498">
    <property type="entry name" value="Rho_N"/>
    <property type="match status" value="1"/>
</dbReference>
<dbReference type="InterPro" id="IPR011112">
    <property type="entry name" value="Rho-like_N"/>
</dbReference>
<proteinExistence type="predicted"/>
<dbReference type="EMBL" id="CAACVI010000003">
    <property type="protein sequence ID" value="VEN73104.1"/>
    <property type="molecule type" value="Genomic_DNA"/>
</dbReference>
<feature type="coiled-coil region" evidence="1">
    <location>
        <begin position="39"/>
        <end position="102"/>
    </location>
</feature>
<evidence type="ECO:0000256" key="1">
    <source>
        <dbReference type="SAM" id="Coils"/>
    </source>
</evidence>
<dbReference type="GO" id="GO:0006353">
    <property type="term" value="P:DNA-templated transcription termination"/>
    <property type="evidence" value="ECO:0007669"/>
    <property type="project" value="InterPro"/>
</dbReference>
<dbReference type="SMART" id="SM00959">
    <property type="entry name" value="Rho_N"/>
    <property type="match status" value="1"/>
</dbReference>
<evidence type="ECO:0000313" key="3">
    <source>
        <dbReference type="EMBL" id="VEN73104.1"/>
    </source>
</evidence>